<dbReference type="PROSITE" id="PS00138">
    <property type="entry name" value="SUBTILASE_SER"/>
    <property type="match status" value="1"/>
</dbReference>
<feature type="active site" description="Charge relay system" evidence="5">
    <location>
        <position position="206"/>
    </location>
</feature>
<evidence type="ECO:0000256" key="1">
    <source>
        <dbReference type="ARBA" id="ARBA00011073"/>
    </source>
</evidence>
<keyword evidence="3 5" id="KW-0378">Hydrolase</keyword>
<dbReference type="PANTHER" id="PTHR43806:SF11">
    <property type="entry name" value="CEREVISIN-RELATED"/>
    <property type="match status" value="1"/>
</dbReference>
<feature type="active site" description="Charge relay system" evidence="5">
    <location>
        <position position="160"/>
    </location>
</feature>
<reference evidence="7" key="1">
    <citation type="submission" date="2022-10" db="EMBL/GenBank/DDBJ databases">
        <title>The WGS of Solirubrobacter phytolaccae KCTC 29190.</title>
        <authorList>
            <person name="Jiang Z."/>
        </authorList>
    </citation>
    <scope>NUCLEOTIDE SEQUENCE</scope>
    <source>
        <strain evidence="7">KCTC 29190</strain>
    </source>
</reference>
<protein>
    <submittedName>
        <fullName evidence="7">S8 family serine peptidase</fullName>
    </submittedName>
</protein>
<evidence type="ECO:0000256" key="4">
    <source>
        <dbReference type="ARBA" id="ARBA00022825"/>
    </source>
</evidence>
<comment type="similarity">
    <text evidence="1 5">Belongs to the peptidase S8 family.</text>
</comment>
<accession>A0A9X3NI47</accession>
<sequence length="703" mass="72120">MHCHRPKAGRARLRAPTPFTTVSEAARRGALDPALATQLDAGVAVEALAILDDAGRVPSLGVGTPRQITGTRTAIADLRRPIAHRSQVQVLQTYQLVPLVHVRIASPAAAVALLNTPEVRSIAADEVRVSTTASSLPRISQPPVLARSLMGQGVGVAVLDTGVDFTQPDFGACVAAGQAATPADVCRVSAALDTAPDDGALDAHGHGSNVAGIVSAVAPGARILALDVFDGLPAHDHDVIEALDWVLRNRAKHNIRAVNMSFGSDSHHLGSCDSSFWGRHPYTNALIGMRSAGIVPVASSGNSARDGSGNFVDGIGDPACVAFAVGGTDDSDALRPGSQDGPQLGVLAPGTGITAGGRTMGGTSQAAPHVAGAVAVLASLRPQSTPQELQDFVRTSGTQITDPRSGRTHPRLDLMTAVRAAHVVPNDNRAAARAITAWGTQLEQPTWTASKEPGEPAHAGNAGGASVWFKWTVPRAGSATLSTFGSSYDTLLATYREGPGGQLTALAANDDAPGQKTSQLAFGVVAGDVVWIAVDGKVGPAATPFPAAGRLRMTLNLANDNLADAVTLTPGTTAFGANVGATREAGEPHHCGDTFASASVWHRWTASADTVVSVAVTDETFALCVAAYQSAASAPGPSALSLVRAASNEQGDTPAFTFQASAQKTYWIAVEGASFETACHPVTGQCFFASQTGAFKLLLTTNP</sequence>
<feature type="domain" description="Peptidase S8/S53" evidence="6">
    <location>
        <begin position="151"/>
        <end position="398"/>
    </location>
</feature>
<dbReference type="RefSeq" id="WP_270025996.1">
    <property type="nucleotide sequence ID" value="NZ_JAPDDP010000024.1"/>
</dbReference>
<evidence type="ECO:0000256" key="5">
    <source>
        <dbReference type="PROSITE-ProRule" id="PRU01240"/>
    </source>
</evidence>
<proteinExistence type="inferred from homology"/>
<keyword evidence="4 5" id="KW-0720">Serine protease</keyword>
<evidence type="ECO:0000313" key="7">
    <source>
        <dbReference type="EMBL" id="MDA0181647.1"/>
    </source>
</evidence>
<comment type="caution">
    <text evidence="7">The sequence shown here is derived from an EMBL/GenBank/DDBJ whole genome shotgun (WGS) entry which is preliminary data.</text>
</comment>
<dbReference type="GO" id="GO:0006508">
    <property type="term" value="P:proteolysis"/>
    <property type="evidence" value="ECO:0007669"/>
    <property type="project" value="UniProtKB-KW"/>
</dbReference>
<evidence type="ECO:0000256" key="3">
    <source>
        <dbReference type="ARBA" id="ARBA00022801"/>
    </source>
</evidence>
<dbReference type="Gene3D" id="3.40.50.200">
    <property type="entry name" value="Peptidase S8/S53 domain"/>
    <property type="match status" value="1"/>
</dbReference>
<gene>
    <name evidence="7" type="ORF">OJ997_15180</name>
</gene>
<dbReference type="InterPro" id="IPR036852">
    <property type="entry name" value="Peptidase_S8/S53_dom_sf"/>
</dbReference>
<organism evidence="7 8">
    <name type="scientific">Solirubrobacter phytolaccae</name>
    <dbReference type="NCBI Taxonomy" id="1404360"/>
    <lineage>
        <taxon>Bacteria</taxon>
        <taxon>Bacillati</taxon>
        <taxon>Actinomycetota</taxon>
        <taxon>Thermoleophilia</taxon>
        <taxon>Solirubrobacterales</taxon>
        <taxon>Solirubrobacteraceae</taxon>
        <taxon>Solirubrobacter</taxon>
    </lineage>
</organism>
<dbReference type="PANTHER" id="PTHR43806">
    <property type="entry name" value="PEPTIDASE S8"/>
    <property type="match status" value="1"/>
</dbReference>
<dbReference type="InterPro" id="IPR015500">
    <property type="entry name" value="Peptidase_S8_subtilisin-rel"/>
</dbReference>
<dbReference type="Pfam" id="PF00082">
    <property type="entry name" value="Peptidase_S8"/>
    <property type="match status" value="1"/>
</dbReference>
<keyword evidence="2 5" id="KW-0645">Protease</keyword>
<feature type="active site" description="Charge relay system" evidence="5">
    <location>
        <position position="364"/>
    </location>
</feature>
<dbReference type="PROSITE" id="PS00137">
    <property type="entry name" value="SUBTILASE_HIS"/>
    <property type="match status" value="1"/>
</dbReference>
<dbReference type="PRINTS" id="PR00723">
    <property type="entry name" value="SUBTILISIN"/>
</dbReference>
<dbReference type="InterPro" id="IPR000209">
    <property type="entry name" value="Peptidase_S8/S53_dom"/>
</dbReference>
<dbReference type="InterPro" id="IPR022398">
    <property type="entry name" value="Peptidase_S8_His-AS"/>
</dbReference>
<dbReference type="SUPFAM" id="SSF52743">
    <property type="entry name" value="Subtilisin-like"/>
    <property type="match status" value="1"/>
</dbReference>
<dbReference type="GO" id="GO:0004252">
    <property type="term" value="F:serine-type endopeptidase activity"/>
    <property type="evidence" value="ECO:0007669"/>
    <property type="project" value="UniProtKB-UniRule"/>
</dbReference>
<keyword evidence="8" id="KW-1185">Reference proteome</keyword>
<dbReference type="PROSITE" id="PS51892">
    <property type="entry name" value="SUBTILASE"/>
    <property type="match status" value="1"/>
</dbReference>
<evidence type="ECO:0000259" key="6">
    <source>
        <dbReference type="Pfam" id="PF00082"/>
    </source>
</evidence>
<dbReference type="Proteomes" id="UP001147653">
    <property type="component" value="Unassembled WGS sequence"/>
</dbReference>
<evidence type="ECO:0000256" key="2">
    <source>
        <dbReference type="ARBA" id="ARBA00022670"/>
    </source>
</evidence>
<name>A0A9X3NI47_9ACTN</name>
<evidence type="ECO:0000313" key="8">
    <source>
        <dbReference type="Proteomes" id="UP001147653"/>
    </source>
</evidence>
<dbReference type="AlphaFoldDB" id="A0A9X3NI47"/>
<dbReference type="EMBL" id="JAPDDP010000024">
    <property type="protein sequence ID" value="MDA0181647.1"/>
    <property type="molecule type" value="Genomic_DNA"/>
</dbReference>
<dbReference type="InterPro" id="IPR050131">
    <property type="entry name" value="Peptidase_S8_subtilisin-like"/>
</dbReference>
<dbReference type="InterPro" id="IPR023828">
    <property type="entry name" value="Peptidase_S8_Ser-AS"/>
</dbReference>